<feature type="transmembrane region" description="Helical" evidence="7">
    <location>
        <begin position="812"/>
        <end position="837"/>
    </location>
</feature>
<dbReference type="Proteomes" id="UP000308697">
    <property type="component" value="Unassembled WGS sequence"/>
</dbReference>
<dbReference type="RefSeq" id="WP_136740236.1">
    <property type="nucleotide sequence ID" value="NZ_SUMB01000004.1"/>
</dbReference>
<evidence type="ECO:0000313" key="11">
    <source>
        <dbReference type="Proteomes" id="UP000308697"/>
    </source>
</evidence>
<gene>
    <name evidence="10" type="ORF">FCH28_14205</name>
</gene>
<feature type="transmembrane region" description="Helical" evidence="7">
    <location>
        <begin position="483"/>
        <end position="504"/>
    </location>
</feature>
<proteinExistence type="inferred from homology"/>
<dbReference type="PANTHER" id="PTHR30572">
    <property type="entry name" value="MEMBRANE COMPONENT OF TRANSPORTER-RELATED"/>
    <property type="match status" value="1"/>
</dbReference>
<comment type="subcellular location">
    <subcellularLocation>
        <location evidence="1">Cell membrane</location>
        <topology evidence="1">Multi-pass membrane protein</topology>
    </subcellularLocation>
</comment>
<keyword evidence="2" id="KW-1003">Cell membrane</keyword>
<dbReference type="Pfam" id="PF12704">
    <property type="entry name" value="MacB_PCD"/>
    <property type="match status" value="1"/>
</dbReference>
<evidence type="ECO:0000256" key="7">
    <source>
        <dbReference type="SAM" id="Phobius"/>
    </source>
</evidence>
<feature type="transmembrane region" description="Helical" evidence="7">
    <location>
        <begin position="767"/>
        <end position="792"/>
    </location>
</feature>
<feature type="transmembrane region" description="Helical" evidence="7">
    <location>
        <begin position="403"/>
        <end position="423"/>
    </location>
</feature>
<keyword evidence="4 7" id="KW-1133">Transmembrane helix</keyword>
<evidence type="ECO:0000256" key="1">
    <source>
        <dbReference type="ARBA" id="ARBA00004651"/>
    </source>
</evidence>
<comment type="similarity">
    <text evidence="6">Belongs to the ABC-4 integral membrane protein family.</text>
</comment>
<dbReference type="PANTHER" id="PTHR30572:SF4">
    <property type="entry name" value="ABC TRANSPORTER PERMEASE YTRF"/>
    <property type="match status" value="1"/>
</dbReference>
<keyword evidence="11" id="KW-1185">Reference proteome</keyword>
<evidence type="ECO:0000259" key="8">
    <source>
        <dbReference type="Pfam" id="PF02687"/>
    </source>
</evidence>
<dbReference type="InterPro" id="IPR025857">
    <property type="entry name" value="MacB_PCD"/>
</dbReference>
<evidence type="ECO:0000256" key="6">
    <source>
        <dbReference type="ARBA" id="ARBA00038076"/>
    </source>
</evidence>
<evidence type="ECO:0000256" key="2">
    <source>
        <dbReference type="ARBA" id="ARBA00022475"/>
    </source>
</evidence>
<name>A0A4U0NJ55_9ACTN</name>
<dbReference type="AlphaFoldDB" id="A0A4U0NJ55"/>
<dbReference type="PROSITE" id="PS51257">
    <property type="entry name" value="PROKAR_LIPOPROTEIN"/>
    <property type="match status" value="1"/>
</dbReference>
<evidence type="ECO:0000259" key="9">
    <source>
        <dbReference type="Pfam" id="PF12704"/>
    </source>
</evidence>
<protein>
    <submittedName>
        <fullName evidence="10">FtsX-like permease family protein</fullName>
    </submittedName>
</protein>
<feature type="transmembrane region" description="Helical" evidence="7">
    <location>
        <begin position="348"/>
        <end position="374"/>
    </location>
</feature>
<dbReference type="Pfam" id="PF02687">
    <property type="entry name" value="FtsX"/>
    <property type="match status" value="2"/>
</dbReference>
<dbReference type="GO" id="GO:0005886">
    <property type="term" value="C:plasma membrane"/>
    <property type="evidence" value="ECO:0007669"/>
    <property type="project" value="UniProtKB-SubCell"/>
</dbReference>
<dbReference type="InterPro" id="IPR003838">
    <property type="entry name" value="ABC3_permease_C"/>
</dbReference>
<evidence type="ECO:0000256" key="4">
    <source>
        <dbReference type="ARBA" id="ARBA00022989"/>
    </source>
</evidence>
<evidence type="ECO:0000256" key="5">
    <source>
        <dbReference type="ARBA" id="ARBA00023136"/>
    </source>
</evidence>
<keyword evidence="5 7" id="KW-0472">Membrane</keyword>
<evidence type="ECO:0000256" key="3">
    <source>
        <dbReference type="ARBA" id="ARBA00022692"/>
    </source>
</evidence>
<dbReference type="OrthoDB" id="3223244at2"/>
<reference evidence="10 11" key="1">
    <citation type="submission" date="2019-04" db="EMBL/GenBank/DDBJ databases">
        <title>Streptomyces piniterrae sp. nov., a heliquinomycin-producing actinomycete isolated from rhizosphere soil of Pinus yunnanensis.</title>
        <authorList>
            <person name="Zhuang X."/>
            <person name="Zhao J."/>
        </authorList>
    </citation>
    <scope>NUCLEOTIDE SEQUENCE [LARGE SCALE GENOMIC DNA]</scope>
    <source>
        <strain evidence="11">jys28</strain>
    </source>
</reference>
<feature type="transmembrane region" description="Helical" evidence="7">
    <location>
        <begin position="435"/>
        <end position="462"/>
    </location>
</feature>
<feature type="transmembrane region" description="Helical" evidence="7">
    <location>
        <begin position="722"/>
        <end position="746"/>
    </location>
</feature>
<dbReference type="GO" id="GO:0022857">
    <property type="term" value="F:transmembrane transporter activity"/>
    <property type="evidence" value="ECO:0007669"/>
    <property type="project" value="TreeGrafter"/>
</dbReference>
<feature type="transmembrane region" description="Helical" evidence="7">
    <location>
        <begin position="16"/>
        <end position="37"/>
    </location>
</feature>
<comment type="caution">
    <text evidence="10">The sequence shown here is derived from an EMBL/GenBank/DDBJ whole genome shotgun (WGS) entry which is preliminary data.</text>
</comment>
<keyword evidence="3 7" id="KW-0812">Transmembrane</keyword>
<feature type="transmembrane region" description="Helical" evidence="7">
    <location>
        <begin position="257"/>
        <end position="284"/>
    </location>
</feature>
<feature type="domain" description="ABC3 transporter permease C-terminal" evidence="8">
    <location>
        <begin position="263"/>
        <end position="382"/>
    </location>
</feature>
<evidence type="ECO:0000313" key="10">
    <source>
        <dbReference type="EMBL" id="TJZ54311.1"/>
    </source>
</evidence>
<feature type="domain" description="ABC3 transporter permease C-terminal" evidence="8">
    <location>
        <begin position="726"/>
        <end position="839"/>
    </location>
</feature>
<feature type="domain" description="MacB-like periplasmic core" evidence="9">
    <location>
        <begin position="20"/>
        <end position="227"/>
    </location>
</feature>
<dbReference type="InterPro" id="IPR050250">
    <property type="entry name" value="Macrolide_Exporter_MacB"/>
</dbReference>
<organism evidence="10 11">
    <name type="scientific">Streptomyces piniterrae</name>
    <dbReference type="NCBI Taxonomy" id="2571125"/>
    <lineage>
        <taxon>Bacteria</taxon>
        <taxon>Bacillati</taxon>
        <taxon>Actinomycetota</taxon>
        <taxon>Actinomycetes</taxon>
        <taxon>Kitasatosporales</taxon>
        <taxon>Streptomycetaceae</taxon>
        <taxon>Streptomyces</taxon>
    </lineage>
</organism>
<dbReference type="EMBL" id="SUMB01000004">
    <property type="protein sequence ID" value="TJZ54311.1"/>
    <property type="molecule type" value="Genomic_DNA"/>
</dbReference>
<sequence length="849" mass="88234">MIGVAIRTLRFHKGGFIASFIALFFGATIVIGCGGLFETGLHSAAPPQRLGAAPILVTGDQSHPGTHGEYVFTERLRMDAALTDTISAVPGVAHALPDVSFDATLVRNGDKESATQVSGHGWSSARLAPYRITEGTAPSRPGQIVLDARLAAKAGLSPGDQTQLLVSGGAKRFTISGLATGTGDQNTLFLADRAAGQIAGRPDKVDNIGVLTAPGADRDQVAQDIRKALDGRPASVLTGDQRGWAENPTIVTDGTKLVTLASVFGGLSAMVTIFVVSSTMGLSIQQRQREMALLRAIGTTPGQLRRMILGETLFVALIATALACYPGPHVGKWLLSAFASGDVVPDALAYRAGWIPMVIGVGAALLTALGAAFLSARSAARTRPTEALAEASLQRKWFSVPRLLFALLFLGGGAALALVTASLDGPMAGSTATPAAMLWTVGFGLLGPGLAKAITAVLHWPLRAVTGLSGRLATLNAKARSSRMAGAVMPVMLATGLATALIYLQTTQSSGSQQAFDENMRADLVVTSAAGGLPPSMVDTIRKQPGVAAASAQVSSLGYLEPKTPPTQSEIDEGDFEPTEMPLQGVTSEGVTGTTAFRAKTGSLDALHGNTVALPTSATAGHKIGDQVPMRLGDGTEVRLKLVATVDARRGYETALLPAALLAPHTDSGLIPQITVTAAPGTDHARLTETLSALAKNQPGLNVLPRSTVSAVHQNEDDTQAWMAYMVLGVVIAYSTIALVNTQVLATTERRREFMLQRLIGATRRQVLRMMTVEAILVSVAGIVLGVLVAVLTLVPLSLSVLGKPTPEGPPWIFATVVAAAFALTLFTTLLSATLVLRHRPGGVVGIRE</sequence>
<accession>A0A4U0NJ55</accession>
<feature type="transmembrane region" description="Helical" evidence="7">
    <location>
        <begin position="304"/>
        <end position="328"/>
    </location>
</feature>